<comment type="caution">
    <text evidence="1">The sequence shown here is derived from an EMBL/GenBank/DDBJ whole genome shotgun (WGS) entry which is preliminary data.</text>
</comment>
<keyword evidence="2" id="KW-1185">Reference proteome</keyword>
<name>A0A9P5PCF6_9AGAR</name>
<reference evidence="1" key="1">
    <citation type="submission" date="2020-11" db="EMBL/GenBank/DDBJ databases">
        <authorList>
            <consortium name="DOE Joint Genome Institute"/>
            <person name="Ahrendt S."/>
            <person name="Riley R."/>
            <person name="Andreopoulos W."/>
            <person name="Labutti K."/>
            <person name="Pangilinan J."/>
            <person name="Ruiz-Duenas F.J."/>
            <person name="Barrasa J.M."/>
            <person name="Sanchez-Garcia M."/>
            <person name="Camarero S."/>
            <person name="Miyauchi S."/>
            <person name="Serrano A."/>
            <person name="Linde D."/>
            <person name="Babiker R."/>
            <person name="Drula E."/>
            <person name="Ayuso-Fernandez I."/>
            <person name="Pacheco R."/>
            <person name="Padilla G."/>
            <person name="Ferreira P."/>
            <person name="Barriuso J."/>
            <person name="Kellner H."/>
            <person name="Castanera R."/>
            <person name="Alfaro M."/>
            <person name="Ramirez L."/>
            <person name="Pisabarro A.G."/>
            <person name="Kuo A."/>
            <person name="Tritt A."/>
            <person name="Lipzen A."/>
            <person name="He G."/>
            <person name="Yan M."/>
            <person name="Ng V."/>
            <person name="Cullen D."/>
            <person name="Martin F."/>
            <person name="Rosso M.-N."/>
            <person name="Henrissat B."/>
            <person name="Hibbett D."/>
            <person name="Martinez A.T."/>
            <person name="Grigoriev I.V."/>
        </authorList>
    </citation>
    <scope>NUCLEOTIDE SEQUENCE</scope>
    <source>
        <strain evidence="1">AH 40177</strain>
    </source>
</reference>
<organism evidence="1 2">
    <name type="scientific">Rhodocollybia butyracea</name>
    <dbReference type="NCBI Taxonomy" id="206335"/>
    <lineage>
        <taxon>Eukaryota</taxon>
        <taxon>Fungi</taxon>
        <taxon>Dikarya</taxon>
        <taxon>Basidiomycota</taxon>
        <taxon>Agaricomycotina</taxon>
        <taxon>Agaricomycetes</taxon>
        <taxon>Agaricomycetidae</taxon>
        <taxon>Agaricales</taxon>
        <taxon>Marasmiineae</taxon>
        <taxon>Omphalotaceae</taxon>
        <taxon>Rhodocollybia</taxon>
    </lineage>
</organism>
<proteinExistence type="predicted"/>
<dbReference type="Pfam" id="PF18759">
    <property type="entry name" value="Plavaka"/>
    <property type="match status" value="1"/>
</dbReference>
<protein>
    <submittedName>
        <fullName evidence="1">Uncharacterized protein</fullName>
    </submittedName>
</protein>
<dbReference type="OrthoDB" id="3199698at2759"/>
<dbReference type="EMBL" id="JADNRY010000169">
    <property type="protein sequence ID" value="KAF9062541.1"/>
    <property type="molecule type" value="Genomic_DNA"/>
</dbReference>
<dbReference type="AlphaFoldDB" id="A0A9P5PCF6"/>
<evidence type="ECO:0000313" key="2">
    <source>
        <dbReference type="Proteomes" id="UP000772434"/>
    </source>
</evidence>
<accession>A0A9P5PCF6</accession>
<dbReference type="Proteomes" id="UP000772434">
    <property type="component" value="Unassembled WGS sequence"/>
</dbReference>
<dbReference type="InterPro" id="IPR041078">
    <property type="entry name" value="Plavaka"/>
</dbReference>
<sequence>MQPLSPAQNRGPTPEHFNFHPYLSGKLLSETQSCQSRMNKLIFPTGDKCDSEGNWIPPNSFPDPRPPLKNPWSPFDDEVAFRLAGLLFKKTEMSQPNIDELLDLWAHDVQKRFGGTGGPFGTHQDLLGTIDAIKHGSAPWQYTTPTATEWQKTSYQVWYCDPDTVISNILANPDFADQFDPAPYVHIDAQGQRHWSNFFSGNYAFRHATTIYEDPEAGGEKVRGAMYCPIILGSDKTTVSVATGHVEYHLLYLSVGNLHNVAHCGHRNGVIPIGFLAIPKSDRKYDADPKFRIFKKRLYHSSIAAILRSLKPAMTTPVVRLCPDGHFRWVIYDLGAFIADYPEQVLLAGVVQGWCCRYVSTHPNLISPLMDTLFDVYGSESGLLWDNFSIDDGVVPFTHEFPRADIHEMLTPDLLHQIIKGSFKDMLVEWVVEYLELTYGKERANEIMDRISLAPSFPGLHRFPHGRRFKQWTGDDSKALMKVFLSAVVDYIPESMALCLSSFQDFCVLVRRNDFTTNTIAEVQQAIHSFHQHRQIFLATDTRMKLDISQMLLTNQRLDKLTALHSDLADKGLMPPLHSAPPVDPFEAEREDEGVQDGEHLLAKVELAKKRVSNVPRYLEDLAEHLDEPDLPDLTRRFLYEQLLGTPADGIDIDQCPGITSKVNIYHSAVATFFAPSDNSGLQGMHWERIRSTPSWYGHPRRDTVAVVMDESLPGFRGMSAARIRLFFSFIYDDIVYPCALVHWFNTFSRTRDSRTGLWVVRPSYLDGHQLCPHLAVIHLDSILRGIHLMPVYGSNAIPPGLKYYNTLDIFKSYYVNRLADYHANEILF</sequence>
<evidence type="ECO:0000313" key="1">
    <source>
        <dbReference type="EMBL" id="KAF9062541.1"/>
    </source>
</evidence>
<gene>
    <name evidence="1" type="ORF">BDP27DRAFT_1385119</name>
</gene>